<protein>
    <submittedName>
        <fullName evidence="7">Thiol-disulfide isomerase/thioredoxin</fullName>
    </submittedName>
</protein>
<organism evidence="7 8">
    <name type="scientific">Pseudarthrobacter enclensis</name>
    <dbReference type="NCBI Taxonomy" id="993070"/>
    <lineage>
        <taxon>Bacteria</taxon>
        <taxon>Bacillati</taxon>
        <taxon>Actinomycetota</taxon>
        <taxon>Actinomycetes</taxon>
        <taxon>Micrococcales</taxon>
        <taxon>Micrococcaceae</taxon>
        <taxon>Pseudarthrobacter</taxon>
    </lineage>
</organism>
<dbReference type="InterPro" id="IPR036249">
    <property type="entry name" value="Thioredoxin-like_sf"/>
</dbReference>
<dbReference type="PROSITE" id="PS00194">
    <property type="entry name" value="THIOREDOXIN_1"/>
    <property type="match status" value="1"/>
</dbReference>
<dbReference type="SUPFAM" id="SSF52833">
    <property type="entry name" value="Thioredoxin-like"/>
    <property type="match status" value="1"/>
</dbReference>
<evidence type="ECO:0000256" key="1">
    <source>
        <dbReference type="ARBA" id="ARBA00004196"/>
    </source>
</evidence>
<dbReference type="GO" id="GO:0016853">
    <property type="term" value="F:isomerase activity"/>
    <property type="evidence" value="ECO:0007669"/>
    <property type="project" value="UniProtKB-KW"/>
</dbReference>
<dbReference type="InterPro" id="IPR000866">
    <property type="entry name" value="AhpC/TSA"/>
</dbReference>
<keyword evidence="3" id="KW-0812">Transmembrane</keyword>
<evidence type="ECO:0000256" key="3">
    <source>
        <dbReference type="ARBA" id="ARBA00022968"/>
    </source>
</evidence>
<name>A0ABT9RYR0_9MICC</name>
<evidence type="ECO:0000256" key="2">
    <source>
        <dbReference type="ARBA" id="ARBA00022748"/>
    </source>
</evidence>
<evidence type="ECO:0000256" key="5">
    <source>
        <dbReference type="ARBA" id="ARBA00023284"/>
    </source>
</evidence>
<reference evidence="7 8" key="1">
    <citation type="submission" date="2023-07" db="EMBL/GenBank/DDBJ databases">
        <title>Sorghum-associated microbial communities from plants grown in Nebraska, USA.</title>
        <authorList>
            <person name="Schachtman D."/>
        </authorList>
    </citation>
    <scope>NUCLEOTIDE SEQUENCE [LARGE SCALE GENOMIC DNA]</scope>
    <source>
        <strain evidence="7 8">CC222</strain>
    </source>
</reference>
<dbReference type="Gene3D" id="3.40.30.10">
    <property type="entry name" value="Glutaredoxin"/>
    <property type="match status" value="1"/>
</dbReference>
<keyword evidence="5" id="KW-0676">Redox-active center</keyword>
<dbReference type="PANTHER" id="PTHR42852">
    <property type="entry name" value="THIOL:DISULFIDE INTERCHANGE PROTEIN DSBE"/>
    <property type="match status" value="1"/>
</dbReference>
<dbReference type="InterPro" id="IPR013766">
    <property type="entry name" value="Thioredoxin_domain"/>
</dbReference>
<evidence type="ECO:0000313" key="7">
    <source>
        <dbReference type="EMBL" id="MDP9890375.1"/>
    </source>
</evidence>
<keyword evidence="7" id="KW-0413">Isomerase</keyword>
<dbReference type="InterPro" id="IPR017937">
    <property type="entry name" value="Thioredoxin_CS"/>
</dbReference>
<keyword evidence="4" id="KW-1015">Disulfide bond</keyword>
<dbReference type="InterPro" id="IPR050553">
    <property type="entry name" value="Thioredoxin_ResA/DsbE_sf"/>
</dbReference>
<evidence type="ECO:0000259" key="6">
    <source>
        <dbReference type="PROSITE" id="PS51352"/>
    </source>
</evidence>
<evidence type="ECO:0000256" key="4">
    <source>
        <dbReference type="ARBA" id="ARBA00023157"/>
    </source>
</evidence>
<proteinExistence type="predicted"/>
<keyword evidence="3" id="KW-0735">Signal-anchor</keyword>
<dbReference type="CDD" id="cd02966">
    <property type="entry name" value="TlpA_like_family"/>
    <property type="match status" value="1"/>
</dbReference>
<feature type="domain" description="Thioredoxin" evidence="6">
    <location>
        <begin position="60"/>
        <end position="204"/>
    </location>
</feature>
<accession>A0ABT9RYR0</accession>
<dbReference type="Pfam" id="PF00578">
    <property type="entry name" value="AhpC-TSA"/>
    <property type="match status" value="1"/>
</dbReference>
<comment type="subcellular location">
    <subcellularLocation>
        <location evidence="1">Cell envelope</location>
    </subcellularLocation>
</comment>
<dbReference type="PANTHER" id="PTHR42852:SF6">
    <property type="entry name" value="THIOL:DISULFIDE INTERCHANGE PROTEIN DSBE"/>
    <property type="match status" value="1"/>
</dbReference>
<keyword evidence="2" id="KW-0201">Cytochrome c-type biogenesis</keyword>
<keyword evidence="8" id="KW-1185">Reference proteome</keyword>
<dbReference type="EMBL" id="JAUSRE010000027">
    <property type="protein sequence ID" value="MDP9890375.1"/>
    <property type="molecule type" value="Genomic_DNA"/>
</dbReference>
<sequence length="206" mass="21641">MDLFKRAGEGKCPPRRAVLGFGAAALALSGCGGREDSLAAQARAGDDKNYIAGDGSVNEYRPDARGSKVSLTGTLFSGETVSSEDWAGNAVVLNFWYAGCAPCRKEAPDLVALNNEFRDQGVLFYGVNVRDDAPTAAAFERTFGVGYPSFDDSNGGILLAMTTYVPPRAVPTTLVLDREGRVSARILGISEKGTLKALIVSALAGQ</sequence>
<evidence type="ECO:0000313" key="8">
    <source>
        <dbReference type="Proteomes" id="UP001226577"/>
    </source>
</evidence>
<gene>
    <name evidence="7" type="ORF">J2X98_003989</name>
</gene>
<comment type="caution">
    <text evidence="7">The sequence shown here is derived from an EMBL/GenBank/DDBJ whole genome shotgun (WGS) entry which is preliminary data.</text>
</comment>
<dbReference type="Proteomes" id="UP001226577">
    <property type="component" value="Unassembled WGS sequence"/>
</dbReference>
<dbReference type="PROSITE" id="PS51352">
    <property type="entry name" value="THIOREDOXIN_2"/>
    <property type="match status" value="1"/>
</dbReference>
<dbReference type="PROSITE" id="PS51257">
    <property type="entry name" value="PROKAR_LIPOPROTEIN"/>
    <property type="match status" value="1"/>
</dbReference>